<keyword evidence="1" id="KW-0472">Membrane</keyword>
<organism evidence="3 4">
    <name type="scientific">Anatilimnocola aggregata</name>
    <dbReference type="NCBI Taxonomy" id="2528021"/>
    <lineage>
        <taxon>Bacteria</taxon>
        <taxon>Pseudomonadati</taxon>
        <taxon>Planctomycetota</taxon>
        <taxon>Planctomycetia</taxon>
        <taxon>Pirellulales</taxon>
        <taxon>Pirellulaceae</taxon>
        <taxon>Anatilimnocola</taxon>
    </lineage>
</organism>
<feature type="transmembrane region" description="Helical" evidence="1">
    <location>
        <begin position="311"/>
        <end position="335"/>
    </location>
</feature>
<feature type="transmembrane region" description="Helical" evidence="1">
    <location>
        <begin position="55"/>
        <end position="75"/>
    </location>
</feature>
<feature type="transmembrane region" description="Helical" evidence="1">
    <location>
        <begin position="355"/>
        <end position="374"/>
    </location>
</feature>
<proteinExistence type="predicted"/>
<protein>
    <submittedName>
        <fullName evidence="3">Tripartite tricarboxylate transporter TctA family protein</fullName>
    </submittedName>
</protein>
<dbReference type="PANTHER" id="PTHR35342:SF5">
    <property type="entry name" value="TRICARBOXYLIC TRANSPORT PROTEIN"/>
    <property type="match status" value="1"/>
</dbReference>
<evidence type="ECO:0000313" key="4">
    <source>
        <dbReference type="Proteomes" id="UP000315017"/>
    </source>
</evidence>
<dbReference type="KEGG" id="aagg:ETAA8_45310"/>
<dbReference type="EMBL" id="CP036274">
    <property type="protein sequence ID" value="QDU29421.1"/>
    <property type="molecule type" value="Genomic_DNA"/>
</dbReference>
<evidence type="ECO:0000259" key="2">
    <source>
        <dbReference type="Pfam" id="PF01970"/>
    </source>
</evidence>
<gene>
    <name evidence="3" type="ORF">ETAA8_45310</name>
</gene>
<keyword evidence="1" id="KW-1133">Transmembrane helix</keyword>
<feature type="transmembrane region" description="Helical" evidence="1">
    <location>
        <begin position="102"/>
        <end position="126"/>
    </location>
</feature>
<feature type="transmembrane region" description="Helical" evidence="1">
    <location>
        <begin position="14"/>
        <end position="43"/>
    </location>
</feature>
<dbReference type="AlphaFoldDB" id="A0A517YGV9"/>
<accession>A0A517YGV9</accession>
<feature type="transmembrane region" description="Helical" evidence="1">
    <location>
        <begin position="138"/>
        <end position="157"/>
    </location>
</feature>
<feature type="transmembrane region" description="Helical" evidence="1">
    <location>
        <begin position="193"/>
        <end position="214"/>
    </location>
</feature>
<dbReference type="PANTHER" id="PTHR35342">
    <property type="entry name" value="TRICARBOXYLIC TRANSPORT PROTEIN"/>
    <property type="match status" value="1"/>
</dbReference>
<feature type="domain" description="DUF112" evidence="2">
    <location>
        <begin position="14"/>
        <end position="435"/>
    </location>
</feature>
<feature type="transmembrane region" description="Helical" evidence="1">
    <location>
        <begin position="386"/>
        <end position="402"/>
    </location>
</feature>
<keyword evidence="1" id="KW-0812">Transmembrane</keyword>
<feature type="transmembrane region" description="Helical" evidence="1">
    <location>
        <begin position="163"/>
        <end position="181"/>
    </location>
</feature>
<evidence type="ECO:0000313" key="3">
    <source>
        <dbReference type="EMBL" id="QDU29421.1"/>
    </source>
</evidence>
<keyword evidence="4" id="KW-1185">Reference proteome</keyword>
<name>A0A517YGV9_9BACT</name>
<dbReference type="Pfam" id="PF01970">
    <property type="entry name" value="TctA"/>
    <property type="match status" value="1"/>
</dbReference>
<reference evidence="3 4" key="1">
    <citation type="submission" date="2019-02" db="EMBL/GenBank/DDBJ databases">
        <title>Deep-cultivation of Planctomycetes and their phenomic and genomic characterization uncovers novel biology.</title>
        <authorList>
            <person name="Wiegand S."/>
            <person name="Jogler M."/>
            <person name="Boedeker C."/>
            <person name="Pinto D."/>
            <person name="Vollmers J."/>
            <person name="Rivas-Marin E."/>
            <person name="Kohn T."/>
            <person name="Peeters S.H."/>
            <person name="Heuer A."/>
            <person name="Rast P."/>
            <person name="Oberbeckmann S."/>
            <person name="Bunk B."/>
            <person name="Jeske O."/>
            <person name="Meyerdierks A."/>
            <person name="Storesund J.E."/>
            <person name="Kallscheuer N."/>
            <person name="Luecker S."/>
            <person name="Lage O.M."/>
            <person name="Pohl T."/>
            <person name="Merkel B.J."/>
            <person name="Hornburger P."/>
            <person name="Mueller R.-W."/>
            <person name="Bruemmer F."/>
            <person name="Labrenz M."/>
            <person name="Spormann A.M."/>
            <person name="Op den Camp H."/>
            <person name="Overmann J."/>
            <person name="Amann R."/>
            <person name="Jetten M.S.M."/>
            <person name="Mascher T."/>
            <person name="Medema M.H."/>
            <person name="Devos D.P."/>
            <person name="Kaster A.-K."/>
            <person name="Ovreas L."/>
            <person name="Rohde M."/>
            <person name="Galperin M.Y."/>
            <person name="Jogler C."/>
        </authorList>
    </citation>
    <scope>NUCLEOTIDE SEQUENCE [LARGE SCALE GENOMIC DNA]</scope>
    <source>
        <strain evidence="3 4">ETA_A8</strain>
    </source>
</reference>
<dbReference type="InterPro" id="IPR002823">
    <property type="entry name" value="DUF112_TM"/>
</dbReference>
<sequence length="497" mass="51820">MADDLVRILHPTVLIYWMLGMAFGIFVGATPGLTATMGVALVVPISFYLPPDAGLAMILGVSFTAIFAGDIPATYLRIPGTPASAVATLDSYALARTGRANFALILNLWCSAIGGLIGVSLLMLVAPRLAQAALHFSSFEYFWLGVLGLSLSAVVSVGSTFRGILAAMLGMLLATIGLDIVSGTARFTLGNTYLSGGLGFIPAMIGLFGLSEVLRSVSAGREMSAPAAIGGDKTSVSEVAGAIWNNKGTVVRSSLLGTLVGALPGAGADIAAWVAYGLAQRISRDPQKFGLGSEEGVIAPTSANNAAVGGAWIPALVLGIPGDSVTAIVLGALLVYNIKPGPLIFTQNGDQMQSLFLIALVTQVLLIPCGYAGIRAFGWILRLPRSVVLTGVVVFSVLGAYALRSSLFDVWLMLAFGLLGFWLESRRVPLAPLILGMILGPMVEENLRVGLIKSSGDWAPFFTRPISAALFGLLVVTLALPALIRLFRFANRQNVAG</sequence>
<dbReference type="Proteomes" id="UP000315017">
    <property type="component" value="Chromosome"/>
</dbReference>
<dbReference type="OrthoDB" id="9781349at2"/>
<evidence type="ECO:0000256" key="1">
    <source>
        <dbReference type="SAM" id="Phobius"/>
    </source>
</evidence>
<feature type="transmembrane region" description="Helical" evidence="1">
    <location>
        <begin position="461"/>
        <end position="484"/>
    </location>
</feature>